<reference evidence="1" key="1">
    <citation type="submission" date="2021-09" db="EMBL/GenBank/DDBJ databases">
        <authorList>
            <consortium name="AG Swart"/>
            <person name="Singh M."/>
            <person name="Singh A."/>
            <person name="Seah K."/>
            <person name="Emmerich C."/>
        </authorList>
    </citation>
    <scope>NUCLEOTIDE SEQUENCE</scope>
    <source>
        <strain evidence="1">ATCC30299</strain>
    </source>
</reference>
<comment type="caution">
    <text evidence="1">The sequence shown here is derived from an EMBL/GenBank/DDBJ whole genome shotgun (WGS) entry which is preliminary data.</text>
</comment>
<accession>A0AAU9K9C9</accession>
<name>A0AAU9K9C9_9CILI</name>
<evidence type="ECO:0000313" key="2">
    <source>
        <dbReference type="Proteomes" id="UP001162131"/>
    </source>
</evidence>
<dbReference type="Proteomes" id="UP001162131">
    <property type="component" value="Unassembled WGS sequence"/>
</dbReference>
<organism evidence="1 2">
    <name type="scientific">Blepharisma stoltei</name>
    <dbReference type="NCBI Taxonomy" id="1481888"/>
    <lineage>
        <taxon>Eukaryota</taxon>
        <taxon>Sar</taxon>
        <taxon>Alveolata</taxon>
        <taxon>Ciliophora</taxon>
        <taxon>Postciliodesmatophora</taxon>
        <taxon>Heterotrichea</taxon>
        <taxon>Heterotrichida</taxon>
        <taxon>Blepharismidae</taxon>
        <taxon>Blepharisma</taxon>
    </lineage>
</organism>
<proteinExistence type="predicted"/>
<protein>
    <submittedName>
        <fullName evidence="1">Uncharacterized protein</fullName>
    </submittedName>
</protein>
<dbReference type="EMBL" id="CAJZBQ010000060">
    <property type="protein sequence ID" value="CAG9334824.1"/>
    <property type="molecule type" value="Genomic_DNA"/>
</dbReference>
<gene>
    <name evidence="1" type="ORF">BSTOLATCC_MIC62409</name>
</gene>
<keyword evidence="2" id="KW-1185">Reference proteome</keyword>
<dbReference type="AlphaFoldDB" id="A0AAU9K9C9"/>
<evidence type="ECO:0000313" key="1">
    <source>
        <dbReference type="EMBL" id="CAG9334824.1"/>
    </source>
</evidence>
<sequence length="315" mass="36460">MQKKKKSIELKLDLTSTLDTSSSNNPYSPVRFFTKRNIKTDRFKSESPNEKVSVTDKIFSQESRDFLRKLLFKKAKPKLVAEKLSFSPSSTFGKTQINSPVMKTMTPTQRSKIIQMACEDPGVHYSFMNRKLFIKDLASTSPLIVKRNKIENNQNSTENLFNRTQEFAYGRPSCGFEKERLMKRHKNLLVIQRNLTKKRPKRKEKCEKIDLIIKSCEDIAKSASTLEINNKIGKVGQIAKNYSEKMSGISNALRKVDSYEGSIMEKLYEYYQEGEKSLKSEESLVFKDMQNSSSDARRQNIMIRGLLKRYKNKVL</sequence>